<dbReference type="GO" id="GO:0005794">
    <property type="term" value="C:Golgi apparatus"/>
    <property type="evidence" value="ECO:0007669"/>
    <property type="project" value="TreeGrafter"/>
</dbReference>
<feature type="transmembrane region" description="Helical" evidence="10">
    <location>
        <begin position="136"/>
        <end position="153"/>
    </location>
</feature>
<feature type="transmembrane region" description="Helical" evidence="10">
    <location>
        <begin position="52"/>
        <end position="68"/>
    </location>
</feature>
<keyword evidence="14" id="KW-1185">Reference proteome</keyword>
<dbReference type="Pfam" id="PF01529">
    <property type="entry name" value="DHHC"/>
    <property type="match status" value="1"/>
</dbReference>
<protein>
    <recommendedName>
        <fullName evidence="10">Palmitoyltransferase</fullName>
        <ecNumber evidence="10">2.3.1.225</ecNumber>
    </recommendedName>
</protein>
<keyword evidence="9 10" id="KW-0012">Acyltransferase</keyword>
<dbReference type="EMBL" id="JATAAI010000005">
    <property type="protein sequence ID" value="KAK1745744.1"/>
    <property type="molecule type" value="Genomic_DNA"/>
</dbReference>
<keyword evidence="6 10" id="KW-0472">Membrane</keyword>
<dbReference type="InterPro" id="IPR001594">
    <property type="entry name" value="Palmitoyltrfase_DHHC"/>
</dbReference>
<keyword evidence="4 10" id="KW-0812">Transmembrane</keyword>
<feature type="compositionally biased region" description="Low complexity" evidence="11">
    <location>
        <begin position="11"/>
        <end position="22"/>
    </location>
</feature>
<evidence type="ECO:0000256" key="5">
    <source>
        <dbReference type="ARBA" id="ARBA00022989"/>
    </source>
</evidence>
<dbReference type="Proteomes" id="UP001224775">
    <property type="component" value="Unassembled WGS sequence"/>
</dbReference>
<evidence type="ECO:0000256" key="6">
    <source>
        <dbReference type="ARBA" id="ARBA00023136"/>
    </source>
</evidence>
<evidence type="ECO:0000256" key="4">
    <source>
        <dbReference type="ARBA" id="ARBA00022692"/>
    </source>
</evidence>
<feature type="compositionally biased region" description="Polar residues" evidence="11">
    <location>
        <begin position="200"/>
        <end position="226"/>
    </location>
</feature>
<evidence type="ECO:0000313" key="13">
    <source>
        <dbReference type="EMBL" id="KAK1745744.1"/>
    </source>
</evidence>
<comment type="subcellular location">
    <subcellularLocation>
        <location evidence="1">Endomembrane system</location>
        <topology evidence="1">Multi-pass membrane protein</topology>
    </subcellularLocation>
</comment>
<feature type="region of interest" description="Disordered" evidence="11">
    <location>
        <begin position="1"/>
        <end position="45"/>
    </location>
</feature>
<accession>A0AAD8YHQ1</accession>
<evidence type="ECO:0000256" key="10">
    <source>
        <dbReference type="RuleBase" id="RU079119"/>
    </source>
</evidence>
<dbReference type="PANTHER" id="PTHR22883:SF301">
    <property type="entry name" value="PALMITOYLTRANSFERASE ZDHHC12"/>
    <property type="match status" value="1"/>
</dbReference>
<dbReference type="GO" id="GO:0005783">
    <property type="term" value="C:endoplasmic reticulum"/>
    <property type="evidence" value="ECO:0007669"/>
    <property type="project" value="TreeGrafter"/>
</dbReference>
<evidence type="ECO:0000256" key="7">
    <source>
        <dbReference type="ARBA" id="ARBA00023139"/>
    </source>
</evidence>
<reference evidence="13" key="1">
    <citation type="submission" date="2023-06" db="EMBL/GenBank/DDBJ databases">
        <title>Survivors Of The Sea: Transcriptome response of Skeletonema marinoi to long-term dormancy.</title>
        <authorList>
            <person name="Pinder M.I.M."/>
            <person name="Kourtchenko O."/>
            <person name="Robertson E.K."/>
            <person name="Larsson T."/>
            <person name="Maumus F."/>
            <person name="Osuna-Cruz C.M."/>
            <person name="Vancaester E."/>
            <person name="Stenow R."/>
            <person name="Vandepoele K."/>
            <person name="Ploug H."/>
            <person name="Bruchert V."/>
            <person name="Godhe A."/>
            <person name="Topel M."/>
        </authorList>
    </citation>
    <scope>NUCLEOTIDE SEQUENCE</scope>
    <source>
        <strain evidence="13">R05AC</strain>
    </source>
</reference>
<comment type="caution">
    <text evidence="13">The sequence shown here is derived from an EMBL/GenBank/DDBJ whole genome shotgun (WGS) entry which is preliminary data.</text>
</comment>
<comment type="similarity">
    <text evidence="2 10">Belongs to the DHHC palmitoyltransferase family.</text>
</comment>
<dbReference type="GO" id="GO:0006612">
    <property type="term" value="P:protein targeting to membrane"/>
    <property type="evidence" value="ECO:0007669"/>
    <property type="project" value="TreeGrafter"/>
</dbReference>
<evidence type="ECO:0000256" key="3">
    <source>
        <dbReference type="ARBA" id="ARBA00022679"/>
    </source>
</evidence>
<comment type="catalytic activity">
    <reaction evidence="10">
        <text>L-cysteinyl-[protein] + hexadecanoyl-CoA = S-hexadecanoyl-L-cysteinyl-[protein] + CoA</text>
        <dbReference type="Rhea" id="RHEA:36683"/>
        <dbReference type="Rhea" id="RHEA-COMP:10131"/>
        <dbReference type="Rhea" id="RHEA-COMP:11032"/>
        <dbReference type="ChEBI" id="CHEBI:29950"/>
        <dbReference type="ChEBI" id="CHEBI:57287"/>
        <dbReference type="ChEBI" id="CHEBI:57379"/>
        <dbReference type="ChEBI" id="CHEBI:74151"/>
        <dbReference type="EC" id="2.3.1.225"/>
    </reaction>
</comment>
<feature type="region of interest" description="Disordered" evidence="11">
    <location>
        <begin position="174"/>
        <end position="226"/>
    </location>
</feature>
<name>A0AAD8YHQ1_9STRA</name>
<keyword evidence="5 10" id="KW-1133">Transmembrane helix</keyword>
<feature type="transmembrane region" description="Helical" evidence="10">
    <location>
        <begin position="339"/>
        <end position="360"/>
    </location>
</feature>
<dbReference type="EC" id="2.3.1.225" evidence="10"/>
<proteinExistence type="inferred from homology"/>
<feature type="domain" description="Palmitoyltransferase DHHC" evidence="12">
    <location>
        <begin position="234"/>
        <end position="370"/>
    </location>
</feature>
<dbReference type="AlphaFoldDB" id="A0AAD8YHQ1"/>
<organism evidence="13 14">
    <name type="scientific">Skeletonema marinoi</name>
    <dbReference type="NCBI Taxonomy" id="267567"/>
    <lineage>
        <taxon>Eukaryota</taxon>
        <taxon>Sar</taxon>
        <taxon>Stramenopiles</taxon>
        <taxon>Ochrophyta</taxon>
        <taxon>Bacillariophyta</taxon>
        <taxon>Coscinodiscophyceae</taxon>
        <taxon>Thalassiosirophycidae</taxon>
        <taxon>Thalassiosirales</taxon>
        <taxon>Skeletonemataceae</taxon>
        <taxon>Skeletonema</taxon>
        <taxon>Skeletonema marinoi-dohrnii complex</taxon>
    </lineage>
</organism>
<gene>
    <name evidence="13" type="ORF">QTG54_003668</name>
</gene>
<dbReference type="PROSITE" id="PS50216">
    <property type="entry name" value="DHHC"/>
    <property type="match status" value="1"/>
</dbReference>
<dbReference type="GO" id="GO:0019706">
    <property type="term" value="F:protein-cysteine S-palmitoyltransferase activity"/>
    <property type="evidence" value="ECO:0007669"/>
    <property type="project" value="UniProtKB-EC"/>
</dbReference>
<dbReference type="InterPro" id="IPR039859">
    <property type="entry name" value="PFA4/ZDH16/20/ERF2-like"/>
</dbReference>
<keyword evidence="3 10" id="KW-0808">Transferase</keyword>
<evidence type="ECO:0000256" key="8">
    <source>
        <dbReference type="ARBA" id="ARBA00023288"/>
    </source>
</evidence>
<evidence type="ECO:0000256" key="1">
    <source>
        <dbReference type="ARBA" id="ARBA00004127"/>
    </source>
</evidence>
<comment type="domain">
    <text evidence="10">The DHHC domain is required for palmitoyltransferase activity.</text>
</comment>
<dbReference type="PANTHER" id="PTHR22883">
    <property type="entry name" value="ZINC FINGER DHHC DOMAIN CONTAINING PROTEIN"/>
    <property type="match status" value="1"/>
</dbReference>
<sequence length="461" mass="52079">MTAMDHIEMHTLSTTSSSISGSEEFPQLDDNTGATRHNTNTNASSQKQVRRHYLSLVGIAIFLTILTPRSKLWMSSSSCENSIEHHSLQRDISTSFYDGLDNSSTRSLEESSNSSNQQQNDIDSCIYYGSLNTQVLLMPTIWIIALVVSFIHLQGSNPGVLTKEIMERLDALDGDEENSSEYDNNAVGNNDGLERRTFLEPTTPQSSSSPLDLTTKSDNDISQSNHSNTLYRSTRRKYCDKCHFYPPLRSHHCSTCSACIATFDHHCHFLGTCIGERNHWRFWWFVVLNVVSVKLSLDIVSSSSLTLSAFIYGQGSNASTSGDDLKLGLGTAVKVIARLYMYPIYFIASILLIIHTLLAIGNCTTFEFTKGAEHIDYLRGTRVMDLPFGRDGLCKNVIMFFRRDDVYSLCLRSKANADCNSSEKSMHDRWVPIVWKMPEFIDRESADLWNHPLENKYWKCC</sequence>
<evidence type="ECO:0000259" key="12">
    <source>
        <dbReference type="Pfam" id="PF01529"/>
    </source>
</evidence>
<evidence type="ECO:0000313" key="14">
    <source>
        <dbReference type="Proteomes" id="UP001224775"/>
    </source>
</evidence>
<feature type="compositionally biased region" description="Polar residues" evidence="11">
    <location>
        <begin position="29"/>
        <end position="45"/>
    </location>
</feature>
<keyword evidence="8" id="KW-0449">Lipoprotein</keyword>
<keyword evidence="7" id="KW-0564">Palmitate</keyword>
<evidence type="ECO:0000256" key="2">
    <source>
        <dbReference type="ARBA" id="ARBA00008574"/>
    </source>
</evidence>
<evidence type="ECO:0000256" key="9">
    <source>
        <dbReference type="ARBA" id="ARBA00023315"/>
    </source>
</evidence>
<evidence type="ECO:0000256" key="11">
    <source>
        <dbReference type="SAM" id="MobiDB-lite"/>
    </source>
</evidence>